<evidence type="ECO:0000256" key="3">
    <source>
        <dbReference type="ARBA" id="ARBA00022679"/>
    </source>
</evidence>
<gene>
    <name evidence="5" type="ORF">CCR94_22750</name>
</gene>
<keyword evidence="2" id="KW-0328">Glycosyltransferase</keyword>
<name>A0A2S6MVQ7_9HYPH</name>
<dbReference type="RefSeq" id="WP_104510565.1">
    <property type="nucleotide sequence ID" value="NZ_JACIGC010000006.1"/>
</dbReference>
<evidence type="ECO:0000256" key="2">
    <source>
        <dbReference type="ARBA" id="ARBA00022676"/>
    </source>
</evidence>
<dbReference type="PANTHER" id="PTHR43179:SF12">
    <property type="entry name" value="GALACTOFURANOSYLTRANSFERASE GLFT2"/>
    <property type="match status" value="1"/>
</dbReference>
<reference evidence="5 6" key="1">
    <citation type="journal article" date="2018" name="Arch. Microbiol.">
        <title>New insights into the metabolic potential of the phototrophic purple bacterium Rhodopila globiformis DSM 161(T) from its draft genome sequence and evidence for a vanadium-dependent nitrogenase.</title>
        <authorList>
            <person name="Imhoff J.F."/>
            <person name="Rahn T."/>
            <person name="Kunzel S."/>
            <person name="Neulinger S.C."/>
        </authorList>
    </citation>
    <scope>NUCLEOTIDE SEQUENCE [LARGE SCALE GENOMIC DNA]</scope>
    <source>
        <strain evidence="5 6">DSM 16996</strain>
    </source>
</reference>
<keyword evidence="6" id="KW-1185">Reference proteome</keyword>
<evidence type="ECO:0000313" key="5">
    <source>
        <dbReference type="EMBL" id="PPQ26447.1"/>
    </source>
</evidence>
<organism evidence="5 6">
    <name type="scientific">Rhodoblastus sphagnicola</name>
    <dbReference type="NCBI Taxonomy" id="333368"/>
    <lineage>
        <taxon>Bacteria</taxon>
        <taxon>Pseudomonadati</taxon>
        <taxon>Pseudomonadota</taxon>
        <taxon>Alphaproteobacteria</taxon>
        <taxon>Hyphomicrobiales</taxon>
        <taxon>Rhodoblastaceae</taxon>
        <taxon>Rhodoblastus</taxon>
    </lineage>
</organism>
<proteinExistence type="inferred from homology"/>
<dbReference type="GO" id="GO:0016757">
    <property type="term" value="F:glycosyltransferase activity"/>
    <property type="evidence" value="ECO:0007669"/>
    <property type="project" value="UniProtKB-KW"/>
</dbReference>
<dbReference type="InterPro" id="IPR001173">
    <property type="entry name" value="Glyco_trans_2-like"/>
</dbReference>
<evidence type="ECO:0000259" key="4">
    <source>
        <dbReference type="Pfam" id="PF00535"/>
    </source>
</evidence>
<dbReference type="InterPro" id="IPR029044">
    <property type="entry name" value="Nucleotide-diphossugar_trans"/>
</dbReference>
<dbReference type="EMBL" id="NHSJ01000134">
    <property type="protein sequence ID" value="PPQ26447.1"/>
    <property type="molecule type" value="Genomic_DNA"/>
</dbReference>
<protein>
    <recommendedName>
        <fullName evidence="4">Glycosyltransferase 2-like domain-containing protein</fullName>
    </recommendedName>
</protein>
<keyword evidence="3" id="KW-0808">Transferase</keyword>
<dbReference type="AlphaFoldDB" id="A0A2S6MVQ7"/>
<evidence type="ECO:0000313" key="6">
    <source>
        <dbReference type="Proteomes" id="UP000239089"/>
    </source>
</evidence>
<accession>A0A2S6MVQ7</accession>
<dbReference type="PANTHER" id="PTHR43179">
    <property type="entry name" value="RHAMNOSYLTRANSFERASE WBBL"/>
    <property type="match status" value="1"/>
</dbReference>
<comment type="similarity">
    <text evidence="1">Belongs to the glycosyltransferase 2 family.</text>
</comment>
<sequence>MDGDSLFIDRADHGEALARLAAEHLRRGDFASAFRFADRLCRVGQASAIDILLRSEAARGAGFEDLADADLARAFDLDPTHRTVLRFVLQRGGRQEKLASARALIDDPACDPDLLRVALAEAFTGGAKAVLNLRPVAGRLRGWAVWRAEDQPDLLELRDESAAAPLAADPLHVLRQDGLDAADLSLDATGLRRVALGIGDREIACWSSAPPPPPPLDRAPETAKLWIVVPVYEDFEATRACLMATMAQLDDARARLVVVDDATPNAALSGWLDITAATGRLELIRNPVNLGFAASVNRALPQCRGGDVILLNADTLPPPGAFARLAALSRAAPDVGALTPWSNNGETCSFPAPNASAPMPRESEIARLDALARKANGDLLIDLPNGIGFCLYITRACLDAVGPLPEIYGRGYYEDVEFCLRAREKGFRIVCAAGVYVGHAGALSFGADKRRLVTRNMQVLRTRFPHHEAECAAFLRADPLRAARGAMERLDAPRRPLRLIVAALGACAIEAQAEARGFAPDAPKPLLCLYDPMRQTVALRGPQGRTPQSLEFDLSDARGVAALGKWLFRLRLTGITLFFSTALPEALVAMLPALGEMELVIADLEWFARPPRPDGGCAQPLDAIPCPSCAHALSDSRDTADRLRTWQDAARHGAPLRPLDRMGAFVAQRLFPEARRLPPPDLAAFAPNATGGLVLGLLSPLPDAGADSLILALAQALRRRGDPVLLVVFGVCLDEFAAMAPGNVLATGPVGDDELARLVQAHDVTELMSCSRTRFLGRLDALAAASGLARAGFDWSSGALPFHEADLALDPRLCDRKAAECVADWLQSRRAVDLRAAAKDESA</sequence>
<evidence type="ECO:0000256" key="1">
    <source>
        <dbReference type="ARBA" id="ARBA00006739"/>
    </source>
</evidence>
<dbReference type="Pfam" id="PF00535">
    <property type="entry name" value="Glycos_transf_2"/>
    <property type="match status" value="1"/>
</dbReference>
<dbReference type="SUPFAM" id="SSF53448">
    <property type="entry name" value="Nucleotide-diphospho-sugar transferases"/>
    <property type="match status" value="1"/>
</dbReference>
<dbReference type="Proteomes" id="UP000239089">
    <property type="component" value="Unassembled WGS sequence"/>
</dbReference>
<dbReference type="OrthoDB" id="9771846at2"/>
<feature type="domain" description="Glycosyltransferase 2-like" evidence="4">
    <location>
        <begin position="227"/>
        <end position="336"/>
    </location>
</feature>
<comment type="caution">
    <text evidence="5">The sequence shown here is derived from an EMBL/GenBank/DDBJ whole genome shotgun (WGS) entry which is preliminary data.</text>
</comment>
<dbReference type="Gene3D" id="3.90.550.10">
    <property type="entry name" value="Spore Coat Polysaccharide Biosynthesis Protein SpsA, Chain A"/>
    <property type="match status" value="1"/>
</dbReference>